<evidence type="ECO:0000313" key="2">
    <source>
        <dbReference type="EMBL" id="RPA84368.1"/>
    </source>
</evidence>
<feature type="compositionally biased region" description="Basic residues" evidence="1">
    <location>
        <begin position="280"/>
        <end position="289"/>
    </location>
</feature>
<gene>
    <name evidence="2" type="ORF">BJ508DRAFT_303841</name>
</gene>
<proteinExistence type="predicted"/>
<dbReference type="AlphaFoldDB" id="A0A3N4II43"/>
<sequence>MEDDEQTKEEYVKIESQVDFANEGARCFYLRPNSAALSREYVHEEYRERPGARTRENKRCNASFKSPIQQKVQHEGLLVWKTLRSRWIKVEERNEQALDTSKHRKLRCNPQPDTCTPLSITNCIRRRDQHDRIKETRKYLSRYRAAYEYTKQAEQITKIKSNKLRNYIKKIHKLPQREGTTHTSFHRRLLRKSYAFPQYPKPRDATLGTQLKSPSHEKSSYFYPILVKEGDTNKQRGWSLIDGRKIERANLSNEFTKCSQCAEHRETSPEQSYALLQRPGGKRRSHAKI</sequence>
<reference evidence="2 3" key="1">
    <citation type="journal article" date="2018" name="Nat. Ecol. Evol.">
        <title>Pezizomycetes genomes reveal the molecular basis of ectomycorrhizal truffle lifestyle.</title>
        <authorList>
            <person name="Murat C."/>
            <person name="Payen T."/>
            <person name="Noel B."/>
            <person name="Kuo A."/>
            <person name="Morin E."/>
            <person name="Chen J."/>
            <person name="Kohler A."/>
            <person name="Krizsan K."/>
            <person name="Balestrini R."/>
            <person name="Da Silva C."/>
            <person name="Montanini B."/>
            <person name="Hainaut M."/>
            <person name="Levati E."/>
            <person name="Barry K.W."/>
            <person name="Belfiori B."/>
            <person name="Cichocki N."/>
            <person name="Clum A."/>
            <person name="Dockter R.B."/>
            <person name="Fauchery L."/>
            <person name="Guy J."/>
            <person name="Iotti M."/>
            <person name="Le Tacon F."/>
            <person name="Lindquist E.A."/>
            <person name="Lipzen A."/>
            <person name="Malagnac F."/>
            <person name="Mello A."/>
            <person name="Molinier V."/>
            <person name="Miyauchi S."/>
            <person name="Poulain J."/>
            <person name="Riccioni C."/>
            <person name="Rubini A."/>
            <person name="Sitrit Y."/>
            <person name="Splivallo R."/>
            <person name="Traeger S."/>
            <person name="Wang M."/>
            <person name="Zifcakova L."/>
            <person name="Wipf D."/>
            <person name="Zambonelli A."/>
            <person name="Paolocci F."/>
            <person name="Nowrousian M."/>
            <person name="Ottonello S."/>
            <person name="Baldrian P."/>
            <person name="Spatafora J.W."/>
            <person name="Henrissat B."/>
            <person name="Nagy L.G."/>
            <person name="Aury J.M."/>
            <person name="Wincker P."/>
            <person name="Grigoriev I.V."/>
            <person name="Bonfante P."/>
            <person name="Martin F.M."/>
        </authorList>
    </citation>
    <scope>NUCLEOTIDE SEQUENCE [LARGE SCALE GENOMIC DNA]</scope>
    <source>
        <strain evidence="2 3">RN42</strain>
    </source>
</reference>
<name>A0A3N4II43_ASCIM</name>
<keyword evidence="3" id="KW-1185">Reference proteome</keyword>
<organism evidence="2 3">
    <name type="scientific">Ascobolus immersus RN42</name>
    <dbReference type="NCBI Taxonomy" id="1160509"/>
    <lineage>
        <taxon>Eukaryota</taxon>
        <taxon>Fungi</taxon>
        <taxon>Dikarya</taxon>
        <taxon>Ascomycota</taxon>
        <taxon>Pezizomycotina</taxon>
        <taxon>Pezizomycetes</taxon>
        <taxon>Pezizales</taxon>
        <taxon>Ascobolaceae</taxon>
        <taxon>Ascobolus</taxon>
    </lineage>
</organism>
<dbReference type="EMBL" id="ML119659">
    <property type="protein sequence ID" value="RPA84368.1"/>
    <property type="molecule type" value="Genomic_DNA"/>
</dbReference>
<accession>A0A3N4II43</accession>
<feature type="region of interest" description="Disordered" evidence="1">
    <location>
        <begin position="262"/>
        <end position="289"/>
    </location>
</feature>
<evidence type="ECO:0000313" key="3">
    <source>
        <dbReference type="Proteomes" id="UP000275078"/>
    </source>
</evidence>
<protein>
    <submittedName>
        <fullName evidence="2">Uncharacterized protein</fullName>
    </submittedName>
</protein>
<dbReference type="Proteomes" id="UP000275078">
    <property type="component" value="Unassembled WGS sequence"/>
</dbReference>
<evidence type="ECO:0000256" key="1">
    <source>
        <dbReference type="SAM" id="MobiDB-lite"/>
    </source>
</evidence>